<dbReference type="STRING" id="1325735.A0A428SIM3"/>
<reference evidence="1 2" key="1">
    <citation type="submission" date="2017-06" db="EMBL/GenBank/DDBJ databases">
        <title>Comparative genomic analysis of Ambrosia Fusariam Clade fungi.</title>
        <authorList>
            <person name="Stajich J.E."/>
            <person name="Carrillo J."/>
            <person name="Kijimoto T."/>
            <person name="Eskalen A."/>
            <person name="O'Donnell K."/>
            <person name="Kasson M."/>
        </authorList>
    </citation>
    <scope>NUCLEOTIDE SEQUENCE [LARGE SCALE GENOMIC DNA]</scope>
    <source>
        <strain evidence="1 2">NRRL62579</strain>
    </source>
</reference>
<protein>
    <submittedName>
        <fullName evidence="1">Uncharacterized protein</fullName>
    </submittedName>
</protein>
<dbReference type="EMBL" id="NKCK01000242">
    <property type="protein sequence ID" value="RSL89663.1"/>
    <property type="molecule type" value="Genomic_DNA"/>
</dbReference>
<organism evidence="1 2">
    <name type="scientific">Fusarium oligoseptatum</name>
    <dbReference type="NCBI Taxonomy" id="2604345"/>
    <lineage>
        <taxon>Eukaryota</taxon>
        <taxon>Fungi</taxon>
        <taxon>Dikarya</taxon>
        <taxon>Ascomycota</taxon>
        <taxon>Pezizomycotina</taxon>
        <taxon>Sordariomycetes</taxon>
        <taxon>Hypocreomycetidae</taxon>
        <taxon>Hypocreales</taxon>
        <taxon>Nectriaceae</taxon>
        <taxon>Fusarium</taxon>
        <taxon>Fusarium solani species complex</taxon>
    </lineage>
</organism>
<gene>
    <name evidence="1" type="ORF">CEP52_014837</name>
</gene>
<comment type="caution">
    <text evidence="1">The sequence shown here is derived from an EMBL/GenBank/DDBJ whole genome shotgun (WGS) entry which is preliminary data.</text>
</comment>
<name>A0A428SIM3_9HYPO</name>
<evidence type="ECO:0000313" key="1">
    <source>
        <dbReference type="EMBL" id="RSL89663.1"/>
    </source>
</evidence>
<keyword evidence="2" id="KW-1185">Reference proteome</keyword>
<sequence>MSSEVAQIEQELSANGFWARNDEQIGEMVNSIVRVGFRVRSREGWSFCEAAALKNELVSGVIASFLPRPIFAFLRIFGRTHLKHCVMNRIGDDVRSLMVLCLSSGSSVIVYPGSHLCRLGATDAPNGLLAIPDATLDQSNIQPEIVTMDCGGLAIMDARCGWQIRKGTCVFLGFVIPDEVKHWAPMSFPVMLKDAISATTEGDGKIAINAIFT</sequence>
<evidence type="ECO:0000313" key="2">
    <source>
        <dbReference type="Proteomes" id="UP000287144"/>
    </source>
</evidence>
<dbReference type="AlphaFoldDB" id="A0A428SIM3"/>
<proteinExistence type="predicted"/>
<accession>A0A428SIM3</accession>
<dbReference type="Proteomes" id="UP000287144">
    <property type="component" value="Unassembled WGS sequence"/>
</dbReference>